<feature type="signal peptide" evidence="1">
    <location>
        <begin position="1"/>
        <end position="25"/>
    </location>
</feature>
<organism evidence="2 3">
    <name type="scientific">Flaviramulus multivorans</name>
    <dbReference type="NCBI Taxonomy" id="1304750"/>
    <lineage>
        <taxon>Bacteria</taxon>
        <taxon>Pseudomonadati</taxon>
        <taxon>Bacteroidota</taxon>
        <taxon>Flavobacteriia</taxon>
        <taxon>Flavobacteriales</taxon>
        <taxon>Flavobacteriaceae</taxon>
        <taxon>Flaviramulus</taxon>
    </lineage>
</organism>
<feature type="chain" id="PRO_5045797895" evidence="1">
    <location>
        <begin position="26"/>
        <end position="206"/>
    </location>
</feature>
<comment type="caution">
    <text evidence="2">The sequence shown here is derived from an EMBL/GenBank/DDBJ whole genome shotgun (WGS) entry which is preliminary data.</text>
</comment>
<dbReference type="EMBL" id="JAKKDV010000004">
    <property type="protein sequence ID" value="MCF7561074.1"/>
    <property type="molecule type" value="Genomic_DNA"/>
</dbReference>
<name>A0ABS9IKE5_9FLAO</name>
<keyword evidence="1" id="KW-0732">Signal</keyword>
<dbReference type="Proteomes" id="UP001200022">
    <property type="component" value="Unassembled WGS sequence"/>
</dbReference>
<reference evidence="2 3" key="1">
    <citation type="submission" date="2022-01" db="EMBL/GenBank/DDBJ databases">
        <title>Draft genome sequence of Sabulilitoribacter multivorans KCTC 32326.</title>
        <authorList>
            <person name="Oh J.-S."/>
        </authorList>
    </citation>
    <scope>NUCLEOTIDE SEQUENCE [LARGE SCALE GENOMIC DNA]</scope>
    <source>
        <strain evidence="2 3">M-M16</strain>
    </source>
</reference>
<accession>A0ABS9IKE5</accession>
<dbReference type="RefSeq" id="WP_237231751.1">
    <property type="nucleotide sequence ID" value="NZ_JAKKDV010000004.1"/>
</dbReference>
<evidence type="ECO:0000313" key="3">
    <source>
        <dbReference type="Proteomes" id="UP001200022"/>
    </source>
</evidence>
<protein>
    <submittedName>
        <fullName evidence="2">Uncharacterized protein</fullName>
    </submittedName>
</protein>
<keyword evidence="3" id="KW-1185">Reference proteome</keyword>
<evidence type="ECO:0000256" key="1">
    <source>
        <dbReference type="SAM" id="SignalP"/>
    </source>
</evidence>
<sequence length="206" mass="23327">MLKKWYIVALVLLVTLLGISSQQQAVVPNQEIVIQFDDFNITSLEVKNAIANVKKQLEGFSIDNIQVKQGENGTLKITYYTEVDFLEIKNSFSKSKDLDIDVNTHNQENGSKEFPLDDTNVTYNLNVYEIQNGEDSGWDFNGISVQNIDAKSNRFLDPNTTFLLNNFEFGKDEHEAKLALKVFRNIAIAIDDILHKIPEVRAGPIC</sequence>
<proteinExistence type="predicted"/>
<evidence type="ECO:0000313" key="2">
    <source>
        <dbReference type="EMBL" id="MCF7561074.1"/>
    </source>
</evidence>
<gene>
    <name evidence="2" type="ORF">L3X39_10545</name>
</gene>